<evidence type="ECO:0000313" key="2">
    <source>
        <dbReference type="Proteomes" id="UP000299102"/>
    </source>
</evidence>
<evidence type="ECO:0000313" key="1">
    <source>
        <dbReference type="EMBL" id="GBP24520.1"/>
    </source>
</evidence>
<dbReference type="Proteomes" id="UP000299102">
    <property type="component" value="Unassembled WGS sequence"/>
</dbReference>
<dbReference type="AlphaFoldDB" id="A0A4C1UEG5"/>
<protein>
    <submittedName>
        <fullName evidence="1">Uncharacterized protein</fullName>
    </submittedName>
</protein>
<proteinExistence type="predicted"/>
<reference evidence="1 2" key="1">
    <citation type="journal article" date="2019" name="Commun. Biol.">
        <title>The bagworm genome reveals a unique fibroin gene that provides high tensile strength.</title>
        <authorList>
            <person name="Kono N."/>
            <person name="Nakamura H."/>
            <person name="Ohtoshi R."/>
            <person name="Tomita M."/>
            <person name="Numata K."/>
            <person name="Arakawa K."/>
        </authorList>
    </citation>
    <scope>NUCLEOTIDE SEQUENCE [LARGE SCALE GENOMIC DNA]</scope>
</reference>
<sequence length="74" mass="8116">MSTQRSRAPYISIVHHINANQNSVSAGPARSITAAQMDGPCDTVISDYLPIIRARSAAGRARVARTFDRYDGRR</sequence>
<dbReference type="EMBL" id="BGZK01000162">
    <property type="protein sequence ID" value="GBP24520.1"/>
    <property type="molecule type" value="Genomic_DNA"/>
</dbReference>
<name>A0A4C1UEG5_EUMVA</name>
<organism evidence="1 2">
    <name type="scientific">Eumeta variegata</name>
    <name type="common">Bagworm moth</name>
    <name type="synonym">Eumeta japonica</name>
    <dbReference type="NCBI Taxonomy" id="151549"/>
    <lineage>
        <taxon>Eukaryota</taxon>
        <taxon>Metazoa</taxon>
        <taxon>Ecdysozoa</taxon>
        <taxon>Arthropoda</taxon>
        <taxon>Hexapoda</taxon>
        <taxon>Insecta</taxon>
        <taxon>Pterygota</taxon>
        <taxon>Neoptera</taxon>
        <taxon>Endopterygota</taxon>
        <taxon>Lepidoptera</taxon>
        <taxon>Glossata</taxon>
        <taxon>Ditrysia</taxon>
        <taxon>Tineoidea</taxon>
        <taxon>Psychidae</taxon>
        <taxon>Oiketicinae</taxon>
        <taxon>Eumeta</taxon>
    </lineage>
</organism>
<gene>
    <name evidence="1" type="ORF">EVAR_20844_1</name>
</gene>
<comment type="caution">
    <text evidence="1">The sequence shown here is derived from an EMBL/GenBank/DDBJ whole genome shotgun (WGS) entry which is preliminary data.</text>
</comment>
<accession>A0A4C1UEG5</accession>
<keyword evidence="2" id="KW-1185">Reference proteome</keyword>